<dbReference type="RefSeq" id="WP_087158079.1">
    <property type="nucleotide sequence ID" value="NZ_NFKM01000002.1"/>
</dbReference>
<dbReference type="InterPro" id="IPR013685">
    <property type="entry name" value="POTRA_FtsQ_type"/>
</dbReference>
<keyword evidence="7" id="KW-0472">Membrane</keyword>
<gene>
    <name evidence="9" type="ORF">B5F14_01280</name>
</gene>
<evidence type="ECO:0000256" key="5">
    <source>
        <dbReference type="ARBA" id="ARBA00023306"/>
    </source>
</evidence>
<keyword evidence="4 7" id="KW-1133">Transmembrane helix</keyword>
<evidence type="ECO:0000259" key="8">
    <source>
        <dbReference type="Pfam" id="PF08478"/>
    </source>
</evidence>
<dbReference type="Proteomes" id="UP000195447">
    <property type="component" value="Unassembled WGS sequence"/>
</dbReference>
<sequence>MVRKQKKSKKKRSFSIRTCIILSSIVFVLASLVVYYFSFDSRTHVLSSSGNYYYTDKQIYQIADVSTDTRLWLTPGFLIENRLESNPLIADAMVHKSQNKISFEIEEKVVIGYYVQDNKNYLLTIDNESIELDTKYLKTIVHFPLLSDFNESQRKEIAKQFKKNAKSLSRSVIEKIAEMVPFQTSYDDNMIKMTMQDGNIVYTSMDSLVMMANYQAMLTELHGQNACLLLDAQHSAIDKIDCADIGSLIDGSTNAKDEAKEEDQNQNTEENQQETTDTSQEITENTQSVYDQATDWTINNDLGLEYSASLDVYRDPNTGLLYRWNAETASYDQIVE</sequence>
<evidence type="ECO:0000256" key="2">
    <source>
        <dbReference type="ARBA" id="ARBA00022618"/>
    </source>
</evidence>
<dbReference type="AlphaFoldDB" id="A0A1Y4M4J4"/>
<evidence type="ECO:0000256" key="4">
    <source>
        <dbReference type="ARBA" id="ARBA00022989"/>
    </source>
</evidence>
<dbReference type="PANTHER" id="PTHR37820:SF1">
    <property type="entry name" value="CELL DIVISION PROTEIN FTSQ"/>
    <property type="match status" value="1"/>
</dbReference>
<dbReference type="Gene3D" id="3.40.50.10960">
    <property type="match status" value="1"/>
</dbReference>
<feature type="region of interest" description="Disordered" evidence="6">
    <location>
        <begin position="254"/>
        <end position="284"/>
    </location>
</feature>
<dbReference type="PANTHER" id="PTHR37820">
    <property type="entry name" value="CELL DIVISION PROTEIN DIVIB"/>
    <property type="match status" value="1"/>
</dbReference>
<evidence type="ECO:0000256" key="7">
    <source>
        <dbReference type="SAM" id="Phobius"/>
    </source>
</evidence>
<keyword evidence="10" id="KW-1185">Reference proteome</keyword>
<organism evidence="9 10">
    <name type="scientific">Faecalitalea cylindroides</name>
    <dbReference type="NCBI Taxonomy" id="39483"/>
    <lineage>
        <taxon>Bacteria</taxon>
        <taxon>Bacillati</taxon>
        <taxon>Bacillota</taxon>
        <taxon>Erysipelotrichia</taxon>
        <taxon>Erysipelotrichales</taxon>
        <taxon>Erysipelotrichaceae</taxon>
        <taxon>Faecalitalea</taxon>
    </lineage>
</organism>
<comment type="caution">
    <text evidence="9">The sequence shown here is derived from an EMBL/GenBank/DDBJ whole genome shotgun (WGS) entry which is preliminary data.</text>
</comment>
<dbReference type="Pfam" id="PF08478">
    <property type="entry name" value="POTRA_1"/>
    <property type="match status" value="1"/>
</dbReference>
<dbReference type="EMBL" id="NFKM01000002">
    <property type="protein sequence ID" value="OUP61612.1"/>
    <property type="molecule type" value="Genomic_DNA"/>
</dbReference>
<feature type="transmembrane region" description="Helical" evidence="7">
    <location>
        <begin position="20"/>
        <end position="39"/>
    </location>
</feature>
<keyword evidence="1" id="KW-1003">Cell membrane</keyword>
<evidence type="ECO:0000256" key="1">
    <source>
        <dbReference type="ARBA" id="ARBA00022475"/>
    </source>
</evidence>
<dbReference type="GO" id="GO:0005886">
    <property type="term" value="C:plasma membrane"/>
    <property type="evidence" value="ECO:0007669"/>
    <property type="project" value="TreeGrafter"/>
</dbReference>
<proteinExistence type="predicted"/>
<evidence type="ECO:0000313" key="9">
    <source>
        <dbReference type="EMBL" id="OUP61612.1"/>
    </source>
</evidence>
<keyword evidence="2" id="KW-0132">Cell division</keyword>
<name>A0A1Y4M4J4_9FIRM</name>
<reference evidence="10" key="1">
    <citation type="submission" date="2017-04" db="EMBL/GenBank/DDBJ databases">
        <title>Function of individual gut microbiota members based on whole genome sequencing of pure cultures obtained from chicken caecum.</title>
        <authorList>
            <person name="Medvecky M."/>
            <person name="Cejkova D."/>
            <person name="Polansky O."/>
            <person name="Karasova D."/>
            <person name="Kubasova T."/>
            <person name="Cizek A."/>
            <person name="Rychlik I."/>
        </authorList>
    </citation>
    <scope>NUCLEOTIDE SEQUENCE [LARGE SCALE GENOMIC DNA]</scope>
    <source>
        <strain evidence="10">An178</strain>
    </source>
</reference>
<feature type="domain" description="POTRA" evidence="8">
    <location>
        <begin position="49"/>
        <end position="107"/>
    </location>
</feature>
<protein>
    <recommendedName>
        <fullName evidence="8">POTRA domain-containing protein</fullName>
    </recommendedName>
</protein>
<feature type="compositionally biased region" description="Low complexity" evidence="6">
    <location>
        <begin position="265"/>
        <end position="281"/>
    </location>
</feature>
<evidence type="ECO:0000256" key="6">
    <source>
        <dbReference type="SAM" id="MobiDB-lite"/>
    </source>
</evidence>
<keyword evidence="5" id="KW-0131">Cell cycle</keyword>
<evidence type="ECO:0000313" key="10">
    <source>
        <dbReference type="Proteomes" id="UP000195447"/>
    </source>
</evidence>
<accession>A0A1Y4M4J4</accession>
<dbReference type="GO" id="GO:0051301">
    <property type="term" value="P:cell division"/>
    <property type="evidence" value="ECO:0007669"/>
    <property type="project" value="UniProtKB-KW"/>
</dbReference>
<evidence type="ECO:0000256" key="3">
    <source>
        <dbReference type="ARBA" id="ARBA00022692"/>
    </source>
</evidence>
<keyword evidence="3 7" id="KW-0812">Transmembrane</keyword>
<dbReference type="InterPro" id="IPR050487">
    <property type="entry name" value="FtsQ_DivIB"/>
</dbReference>